<comment type="caution">
    <text evidence="1">The sequence shown here is derived from an EMBL/GenBank/DDBJ whole genome shotgun (WGS) entry which is preliminary data.</text>
</comment>
<keyword evidence="2" id="KW-1185">Reference proteome</keyword>
<proteinExistence type="predicted"/>
<gene>
    <name evidence="1" type="ORF">GCM10011400_40230</name>
</gene>
<dbReference type="RefSeq" id="WP_162831339.1">
    <property type="nucleotide sequence ID" value="NZ_BMHL01000006.1"/>
</dbReference>
<protein>
    <submittedName>
        <fullName evidence="1">Uncharacterized protein</fullName>
    </submittedName>
</protein>
<dbReference type="EMBL" id="BMHL01000006">
    <property type="protein sequence ID" value="GGC48814.1"/>
    <property type="molecule type" value="Genomic_DNA"/>
</dbReference>
<evidence type="ECO:0000313" key="2">
    <source>
        <dbReference type="Proteomes" id="UP000602004"/>
    </source>
</evidence>
<dbReference type="Proteomes" id="UP000602004">
    <property type="component" value="Unassembled WGS sequence"/>
</dbReference>
<evidence type="ECO:0000313" key="1">
    <source>
        <dbReference type="EMBL" id="GGC48814.1"/>
    </source>
</evidence>
<accession>A0ABQ1MYP3</accession>
<name>A0ABQ1MYP3_9BURK</name>
<sequence>MDRLDGLLYGARGDQMLEDDGRTVVECERDWEKYGIFNFLTNWGEQFDRAGKSFIFCPPAEPVKVLIRPRDTDGVLSLHASMPAVTEAIHMFLRWFEDSAALLSNQIST</sequence>
<organism evidence="1 2">
    <name type="scientific">Paraburkholderia caffeinilytica</name>
    <dbReference type="NCBI Taxonomy" id="1761016"/>
    <lineage>
        <taxon>Bacteria</taxon>
        <taxon>Pseudomonadati</taxon>
        <taxon>Pseudomonadota</taxon>
        <taxon>Betaproteobacteria</taxon>
        <taxon>Burkholderiales</taxon>
        <taxon>Burkholderiaceae</taxon>
        <taxon>Paraburkholderia</taxon>
    </lineage>
</organism>
<reference evidence="2" key="1">
    <citation type="journal article" date="2019" name="Int. J. Syst. Evol. Microbiol.">
        <title>The Global Catalogue of Microorganisms (GCM) 10K type strain sequencing project: providing services to taxonomists for standard genome sequencing and annotation.</title>
        <authorList>
            <consortium name="The Broad Institute Genomics Platform"/>
            <consortium name="The Broad Institute Genome Sequencing Center for Infectious Disease"/>
            <person name="Wu L."/>
            <person name="Ma J."/>
        </authorList>
    </citation>
    <scope>NUCLEOTIDE SEQUENCE [LARGE SCALE GENOMIC DNA]</scope>
    <source>
        <strain evidence="2">CGMCC 1.15103</strain>
    </source>
</reference>